<dbReference type="STRING" id="84022.CACET_c34130"/>
<evidence type="ECO:0000259" key="7">
    <source>
        <dbReference type="PROSITE" id="PS50885"/>
    </source>
</evidence>
<dbReference type="Pfam" id="PF00015">
    <property type="entry name" value="MCPsignal"/>
    <property type="match status" value="1"/>
</dbReference>
<comment type="similarity">
    <text evidence="2">Belongs to the methyl-accepting chemotaxis (MCP) protein family.</text>
</comment>
<dbReference type="CDD" id="cd06225">
    <property type="entry name" value="HAMP"/>
    <property type="match status" value="1"/>
</dbReference>
<dbReference type="OrthoDB" id="9814363at2"/>
<evidence type="ECO:0000313" key="8">
    <source>
        <dbReference type="EMBL" id="AKL96856.1"/>
    </source>
</evidence>
<dbReference type="RefSeq" id="WP_052661316.1">
    <property type="nucleotide sequence ID" value="NZ_CP009687.1"/>
</dbReference>
<dbReference type="GO" id="GO:0007165">
    <property type="term" value="P:signal transduction"/>
    <property type="evidence" value="ECO:0007669"/>
    <property type="project" value="UniProtKB-KW"/>
</dbReference>
<feature type="domain" description="HAMP" evidence="7">
    <location>
        <begin position="325"/>
        <end position="380"/>
    </location>
</feature>
<dbReference type="KEGG" id="cace:CACET_c34130"/>
<dbReference type="Gene3D" id="1.10.287.950">
    <property type="entry name" value="Methyl-accepting chemotaxis protein"/>
    <property type="match status" value="1"/>
</dbReference>
<dbReference type="Proteomes" id="UP000035704">
    <property type="component" value="Chromosome"/>
</dbReference>
<dbReference type="SMART" id="SM00304">
    <property type="entry name" value="HAMP"/>
    <property type="match status" value="1"/>
</dbReference>
<keyword evidence="5" id="KW-0472">Membrane</keyword>
<feature type="transmembrane region" description="Helical" evidence="5">
    <location>
        <begin position="301"/>
        <end position="324"/>
    </location>
</feature>
<dbReference type="CDD" id="cd12912">
    <property type="entry name" value="PDC2_MCP_like"/>
    <property type="match status" value="1"/>
</dbReference>
<dbReference type="PANTHER" id="PTHR32089:SF112">
    <property type="entry name" value="LYSOZYME-LIKE PROTEIN-RELATED"/>
    <property type="match status" value="1"/>
</dbReference>
<dbReference type="SMART" id="SM00283">
    <property type="entry name" value="MA"/>
    <property type="match status" value="1"/>
</dbReference>
<dbReference type="GO" id="GO:0016020">
    <property type="term" value="C:membrane"/>
    <property type="evidence" value="ECO:0007669"/>
    <property type="project" value="InterPro"/>
</dbReference>
<dbReference type="Pfam" id="PF17201">
    <property type="entry name" value="Cache_3-Cache_2"/>
    <property type="match status" value="1"/>
</dbReference>
<accession>A0A0G3WDU2</accession>
<feature type="transmembrane region" description="Helical" evidence="5">
    <location>
        <begin position="7"/>
        <end position="27"/>
    </location>
</feature>
<evidence type="ECO:0000256" key="3">
    <source>
        <dbReference type="PROSITE-ProRule" id="PRU00284"/>
    </source>
</evidence>
<dbReference type="AlphaFoldDB" id="A0A0G3WDU2"/>
<dbReference type="PROSITE" id="PS50885">
    <property type="entry name" value="HAMP"/>
    <property type="match status" value="1"/>
</dbReference>
<organism evidence="8 9">
    <name type="scientific">Clostridium aceticum</name>
    <dbReference type="NCBI Taxonomy" id="84022"/>
    <lineage>
        <taxon>Bacteria</taxon>
        <taxon>Bacillati</taxon>
        <taxon>Bacillota</taxon>
        <taxon>Clostridia</taxon>
        <taxon>Eubacteriales</taxon>
        <taxon>Clostridiaceae</taxon>
        <taxon>Clostridium</taxon>
    </lineage>
</organism>
<dbReference type="Gene3D" id="3.30.450.20">
    <property type="entry name" value="PAS domain"/>
    <property type="match status" value="1"/>
</dbReference>
<feature type="domain" description="Methyl-accepting transducer" evidence="6">
    <location>
        <begin position="399"/>
        <end position="656"/>
    </location>
</feature>
<dbReference type="PATRIC" id="fig|84022.6.peg.3493"/>
<proteinExistence type="inferred from homology"/>
<keyword evidence="1 3" id="KW-0807">Transducer</keyword>
<dbReference type="InterPro" id="IPR003660">
    <property type="entry name" value="HAMP_dom"/>
</dbReference>
<keyword evidence="5" id="KW-1133">Transmembrane helix</keyword>
<evidence type="ECO:0000256" key="2">
    <source>
        <dbReference type="ARBA" id="ARBA00029447"/>
    </source>
</evidence>
<dbReference type="PROSITE" id="PS50111">
    <property type="entry name" value="CHEMOTAXIS_TRANSDUC_2"/>
    <property type="match status" value="1"/>
</dbReference>
<protein>
    <submittedName>
        <fullName evidence="8">Methyl-accepting chemotaxis protein McpC</fullName>
    </submittedName>
</protein>
<evidence type="ECO:0000256" key="1">
    <source>
        <dbReference type="ARBA" id="ARBA00023224"/>
    </source>
</evidence>
<dbReference type="PANTHER" id="PTHR32089">
    <property type="entry name" value="METHYL-ACCEPTING CHEMOTAXIS PROTEIN MCPB"/>
    <property type="match status" value="1"/>
</dbReference>
<dbReference type="InterPro" id="IPR004089">
    <property type="entry name" value="MCPsignal_dom"/>
</dbReference>
<keyword evidence="4" id="KW-0175">Coiled coil</keyword>
<dbReference type="EMBL" id="CP009687">
    <property type="protein sequence ID" value="AKL96856.1"/>
    <property type="molecule type" value="Genomic_DNA"/>
</dbReference>
<dbReference type="Gene3D" id="6.10.340.10">
    <property type="match status" value="1"/>
</dbReference>
<name>A0A0G3WDU2_9CLOT</name>
<keyword evidence="5" id="KW-0812">Transmembrane</keyword>
<dbReference type="Pfam" id="PF00672">
    <property type="entry name" value="HAMP"/>
    <property type="match status" value="1"/>
</dbReference>
<keyword evidence="9" id="KW-1185">Reference proteome</keyword>
<dbReference type="InterPro" id="IPR033462">
    <property type="entry name" value="Cache_3-Cache_2"/>
</dbReference>
<sequence>MRLKKKLIISYLVIVVLCIGTLGTLAVNKSQNALYKEVEEKMNIAIESTYNVSYERNDLLTKQTTSILNTTEKFLYNLGKIRVQDEEHIDVGEYKLPKMYAGDRLLSLDETFVDEMYVMVQGTTTIFILHNNEFVRISTNVRHDSGQRAVGTAIQSDSPVYQSVIKGERYYGRANVLGDWYVTAYEPLYDQTNNIVGMLYVGVPELDTIFEGIISNVSLGSSGYVYIMDSSGELLFHPTNRGENLLVHDFAKQIVSEKNGLIEYTYEDIDRIAVFRYFEPWDWYLVATADHNDLNSQARDLMLYILLLGLIIIVIILTLSVFIANSIVVPIGLATEQAIKIAEGNLSENLPAHLLARKDEIGQLSNAFQKITENLKITLEKILQTGGTLSTASEHLTLTSQQSGQMAEEVAKTIEEVAKSSSQQAQDTESGAIKVEEIGGLIEKNQDCMKALNVSTDKVMTLKDEGFRTLKELIEKTEVNNKVTEEIHQVIINANQSAEKIDKASHMIQSIAEQTNLLALNAAIEAARAGESGRGFAVVAEEIRKLAEQSTEFTVEITSIITDLTSKTENAVYTMQEVSKLAQAQTEGVVATEKKFEGIAMAIEKTKEIIAVLNQSGQAMEEAKNQVIDVMQSMAAIAEENAASTEEVSAATEEQAASVQEVANASKNLADLAEELNQLVLKFRI</sequence>
<evidence type="ECO:0000313" key="9">
    <source>
        <dbReference type="Proteomes" id="UP000035704"/>
    </source>
</evidence>
<evidence type="ECO:0000259" key="6">
    <source>
        <dbReference type="PROSITE" id="PS50111"/>
    </source>
</evidence>
<evidence type="ECO:0000256" key="4">
    <source>
        <dbReference type="SAM" id="Coils"/>
    </source>
</evidence>
<reference evidence="8 9" key="1">
    <citation type="submission" date="2014-10" db="EMBL/GenBank/DDBJ databases">
        <title>Genome sequence of Clostridium aceticum DSM 1496.</title>
        <authorList>
            <person name="Poehlein A."/>
            <person name="Schiel-Bengelsdorf B."/>
            <person name="Gottschalk G."/>
            <person name="Duerre P."/>
            <person name="Daniel R."/>
        </authorList>
    </citation>
    <scope>NUCLEOTIDE SEQUENCE [LARGE SCALE GENOMIC DNA]</scope>
    <source>
        <strain evidence="8 9">DSM 1496</strain>
    </source>
</reference>
<dbReference type="SUPFAM" id="SSF103190">
    <property type="entry name" value="Sensory domain-like"/>
    <property type="match status" value="1"/>
</dbReference>
<dbReference type="InterPro" id="IPR029151">
    <property type="entry name" value="Sensor-like_sf"/>
</dbReference>
<evidence type="ECO:0000256" key="5">
    <source>
        <dbReference type="SAM" id="Phobius"/>
    </source>
</evidence>
<gene>
    <name evidence="8" type="primary">mcpC4</name>
    <name evidence="8" type="ORF">CACET_c34130</name>
</gene>
<dbReference type="SUPFAM" id="SSF58104">
    <property type="entry name" value="Methyl-accepting chemotaxis protein (MCP) signaling domain"/>
    <property type="match status" value="1"/>
</dbReference>
<feature type="coiled-coil region" evidence="4">
    <location>
        <begin position="620"/>
        <end position="682"/>
    </location>
</feature>